<keyword evidence="4" id="KW-0560">Oxidoreductase</keyword>
<dbReference type="GO" id="GO:0051537">
    <property type="term" value="F:2 iron, 2 sulfur cluster binding"/>
    <property type="evidence" value="ECO:0007669"/>
    <property type="project" value="UniProtKB-KW"/>
</dbReference>
<dbReference type="PANTHER" id="PTHR43756">
    <property type="entry name" value="CHOLINE MONOOXYGENASE, CHLOROPLASTIC"/>
    <property type="match status" value="1"/>
</dbReference>
<proteinExistence type="predicted"/>
<dbReference type="SUPFAM" id="SSF50022">
    <property type="entry name" value="ISP domain"/>
    <property type="match status" value="1"/>
</dbReference>
<evidence type="ECO:0000313" key="9">
    <source>
        <dbReference type="Proteomes" id="UP000555448"/>
    </source>
</evidence>
<dbReference type="PROSITE" id="PS51296">
    <property type="entry name" value="RIESKE"/>
    <property type="match status" value="1"/>
</dbReference>
<dbReference type="InterPro" id="IPR017941">
    <property type="entry name" value="Rieske_2Fe-2S"/>
</dbReference>
<organism evidence="8 9">
    <name type="scientific">Novosphingobium chloroacetimidivorans</name>
    <dbReference type="NCBI Taxonomy" id="1428314"/>
    <lineage>
        <taxon>Bacteria</taxon>
        <taxon>Pseudomonadati</taxon>
        <taxon>Pseudomonadota</taxon>
        <taxon>Alphaproteobacteria</taxon>
        <taxon>Sphingomonadales</taxon>
        <taxon>Sphingomonadaceae</taxon>
        <taxon>Novosphingobium</taxon>
    </lineage>
</organism>
<evidence type="ECO:0000313" key="8">
    <source>
        <dbReference type="EMBL" id="MBB4858966.1"/>
    </source>
</evidence>
<dbReference type="PRINTS" id="PR00090">
    <property type="entry name" value="RNGDIOXGNASE"/>
</dbReference>
<keyword evidence="9" id="KW-1185">Reference proteome</keyword>
<dbReference type="RefSeq" id="WP_184245145.1">
    <property type="nucleotide sequence ID" value="NZ_JACHLR010000009.1"/>
</dbReference>
<evidence type="ECO:0000256" key="6">
    <source>
        <dbReference type="ARBA" id="ARBA00023014"/>
    </source>
</evidence>
<dbReference type="InterPro" id="IPR001663">
    <property type="entry name" value="Rng_hydr_dOase-A"/>
</dbReference>
<evidence type="ECO:0000256" key="4">
    <source>
        <dbReference type="ARBA" id="ARBA00023002"/>
    </source>
</evidence>
<comment type="caution">
    <text evidence="8">The sequence shown here is derived from an EMBL/GenBank/DDBJ whole genome shotgun (WGS) entry which is preliminary data.</text>
</comment>
<dbReference type="CDD" id="cd03469">
    <property type="entry name" value="Rieske_RO_Alpha_N"/>
    <property type="match status" value="1"/>
</dbReference>
<dbReference type="AlphaFoldDB" id="A0A7W7NW45"/>
<dbReference type="Pfam" id="PF00848">
    <property type="entry name" value="Ring_hydroxyl_A"/>
    <property type="match status" value="1"/>
</dbReference>
<protein>
    <submittedName>
        <fullName evidence="8">Phenylpropionate dioxygenase-like ring-hydroxylating dioxygenase large terminal subunit</fullName>
    </submittedName>
</protein>
<dbReference type="EMBL" id="JACHLR010000009">
    <property type="protein sequence ID" value="MBB4858966.1"/>
    <property type="molecule type" value="Genomic_DNA"/>
</dbReference>
<comment type="cofactor">
    <cofactor evidence="1">
        <name>Fe cation</name>
        <dbReference type="ChEBI" id="CHEBI:24875"/>
    </cofactor>
</comment>
<dbReference type="Pfam" id="PF00355">
    <property type="entry name" value="Rieske"/>
    <property type="match status" value="1"/>
</dbReference>
<evidence type="ECO:0000256" key="2">
    <source>
        <dbReference type="ARBA" id="ARBA00022714"/>
    </source>
</evidence>
<dbReference type="InterPro" id="IPR015879">
    <property type="entry name" value="Ring_hydroxy_dOase_asu_C_dom"/>
</dbReference>
<keyword evidence="3" id="KW-0479">Metal-binding</keyword>
<dbReference type="GO" id="GO:0005506">
    <property type="term" value="F:iron ion binding"/>
    <property type="evidence" value="ECO:0007669"/>
    <property type="project" value="InterPro"/>
</dbReference>
<keyword evidence="6" id="KW-0411">Iron-sulfur</keyword>
<dbReference type="PANTHER" id="PTHR43756:SF5">
    <property type="entry name" value="CHOLINE MONOOXYGENASE, CHLOROPLASTIC"/>
    <property type="match status" value="1"/>
</dbReference>
<name>A0A7W7NW45_9SPHN</name>
<dbReference type="GO" id="GO:0051213">
    <property type="term" value="F:dioxygenase activity"/>
    <property type="evidence" value="ECO:0007669"/>
    <property type="project" value="UniProtKB-KW"/>
</dbReference>
<reference evidence="8 9" key="1">
    <citation type="submission" date="2020-08" db="EMBL/GenBank/DDBJ databases">
        <title>Functional genomics of gut bacteria from endangered species of beetles.</title>
        <authorList>
            <person name="Carlos-Shanley C."/>
        </authorList>
    </citation>
    <scope>NUCLEOTIDE SEQUENCE [LARGE SCALE GENOMIC DNA]</scope>
    <source>
        <strain evidence="8 9">S00245</strain>
    </source>
</reference>
<dbReference type="Gene3D" id="2.102.10.10">
    <property type="entry name" value="Rieske [2Fe-2S] iron-sulphur domain"/>
    <property type="match status" value="1"/>
</dbReference>
<sequence length="484" mass="54350">MLKSPEGGLRSVPFPIEDPERIPAPRYYDQAFYDAEVEHLWPHVWQMACREEQLQDIGDWIEYENVGKSVIVVKTTSGVKAFHNACRHRGVPIAGGTTIGASHAVAHGNCAKSGFVCPFHGWRWNMDGENTLVYGKHLFSDRQLDADDINLIPCRAEVWGGCVWINHDDDAPSVKESLGPVADRLEAHNVQHLKAEWCYGTVLPANWKIAMEAFMEGYHVMQTHPQLQHATPMMYDTMYKVARPEGVTASAGGPMLADPNLTVQENIDMQIRSMELLSEGMAGMLHPKEVEIAKTLRNATEGLPEDKNMAIMMWLGTVMHQVTERLKAKGEPIPDLCTVAQTDPIHAVEFLFPHYFLLPYFSSMSAYRIRPLGPESCFFELWSLTFFPEGQEPDPVMEPIVLPFDSQDFPPIPRQDYANIPLQQKGVHAKGFEFMRLSKNVEGLISNYQRIIDGYLAGVPQENLAKANNLLGGNFDGKIEDLGF</sequence>
<evidence type="ECO:0000256" key="1">
    <source>
        <dbReference type="ARBA" id="ARBA00001962"/>
    </source>
</evidence>
<keyword evidence="2" id="KW-0001">2Fe-2S</keyword>
<accession>A0A7W7NW45</accession>
<dbReference type="SUPFAM" id="SSF55961">
    <property type="entry name" value="Bet v1-like"/>
    <property type="match status" value="1"/>
</dbReference>
<dbReference type="InterPro" id="IPR036922">
    <property type="entry name" value="Rieske_2Fe-2S_sf"/>
</dbReference>
<dbReference type="Gene3D" id="3.90.380.10">
    <property type="entry name" value="Naphthalene 1,2-dioxygenase Alpha Subunit, Chain A, domain 1"/>
    <property type="match status" value="1"/>
</dbReference>
<evidence type="ECO:0000256" key="5">
    <source>
        <dbReference type="ARBA" id="ARBA00023004"/>
    </source>
</evidence>
<keyword evidence="5" id="KW-0408">Iron</keyword>
<evidence type="ECO:0000256" key="3">
    <source>
        <dbReference type="ARBA" id="ARBA00022723"/>
    </source>
</evidence>
<evidence type="ECO:0000259" key="7">
    <source>
        <dbReference type="PROSITE" id="PS51296"/>
    </source>
</evidence>
<dbReference type="Proteomes" id="UP000555448">
    <property type="component" value="Unassembled WGS sequence"/>
</dbReference>
<feature type="domain" description="Rieske" evidence="7">
    <location>
        <begin position="45"/>
        <end position="165"/>
    </location>
</feature>
<gene>
    <name evidence="8" type="ORF">HNO88_002292</name>
</gene>
<keyword evidence="8" id="KW-0223">Dioxygenase</keyword>